<comment type="caution">
    <text evidence="7">The sequence shown here is derived from an EMBL/GenBank/DDBJ whole genome shotgun (WGS) entry which is preliminary data.</text>
</comment>
<dbReference type="GO" id="GO:0071949">
    <property type="term" value="F:FAD binding"/>
    <property type="evidence" value="ECO:0007669"/>
    <property type="project" value="InterPro"/>
</dbReference>
<comment type="cofactor">
    <cofactor evidence="1">
        <name>FAD</name>
        <dbReference type="ChEBI" id="CHEBI:57692"/>
    </cofactor>
</comment>
<keyword evidence="8" id="KW-1185">Reference proteome</keyword>
<gene>
    <name evidence="7" type="ORF">EST38_g389</name>
</gene>
<evidence type="ECO:0000313" key="8">
    <source>
        <dbReference type="Proteomes" id="UP000290288"/>
    </source>
</evidence>
<dbReference type="Gene3D" id="3.30.43.10">
    <property type="entry name" value="Uridine Diphospho-n-acetylenolpyruvylglucosamine Reductase, domain 2"/>
    <property type="match status" value="1"/>
</dbReference>
<dbReference type="Pfam" id="PF01565">
    <property type="entry name" value="FAD_binding_4"/>
    <property type="match status" value="1"/>
</dbReference>
<evidence type="ECO:0000256" key="3">
    <source>
        <dbReference type="ARBA" id="ARBA00022630"/>
    </source>
</evidence>
<dbReference type="InterPro" id="IPR006094">
    <property type="entry name" value="Oxid_FAD_bind_N"/>
</dbReference>
<keyword evidence="5" id="KW-0560">Oxidoreductase</keyword>
<evidence type="ECO:0000259" key="6">
    <source>
        <dbReference type="PROSITE" id="PS51387"/>
    </source>
</evidence>
<keyword evidence="4" id="KW-0274">FAD</keyword>
<dbReference type="InterPro" id="IPR016167">
    <property type="entry name" value="FAD-bd_PCMH_sub1"/>
</dbReference>
<name>A0A4Q2DZK0_9AGAR</name>
<evidence type="ECO:0000256" key="2">
    <source>
        <dbReference type="ARBA" id="ARBA00005466"/>
    </source>
</evidence>
<keyword evidence="3" id="KW-0285">Flavoprotein</keyword>
<dbReference type="SUPFAM" id="SSF56176">
    <property type="entry name" value="FAD-binding/transporter-associated domain-like"/>
    <property type="match status" value="1"/>
</dbReference>
<dbReference type="Gene3D" id="3.40.462.20">
    <property type="match status" value="1"/>
</dbReference>
<dbReference type="PANTHER" id="PTHR42973">
    <property type="entry name" value="BINDING OXIDOREDUCTASE, PUTATIVE (AFU_ORTHOLOGUE AFUA_1G17690)-RELATED"/>
    <property type="match status" value="1"/>
</dbReference>
<comment type="similarity">
    <text evidence="2">Belongs to the oxygen-dependent FAD-linked oxidoreductase family.</text>
</comment>
<dbReference type="GO" id="GO:0016491">
    <property type="term" value="F:oxidoreductase activity"/>
    <property type="evidence" value="ECO:0007669"/>
    <property type="project" value="UniProtKB-KW"/>
</dbReference>
<dbReference type="PANTHER" id="PTHR42973:SF39">
    <property type="entry name" value="FAD-BINDING PCMH-TYPE DOMAIN-CONTAINING PROTEIN"/>
    <property type="match status" value="1"/>
</dbReference>
<accession>A0A4Q2DZK0</accession>
<organism evidence="7 8">
    <name type="scientific">Candolleomyces aberdarensis</name>
    <dbReference type="NCBI Taxonomy" id="2316362"/>
    <lineage>
        <taxon>Eukaryota</taxon>
        <taxon>Fungi</taxon>
        <taxon>Dikarya</taxon>
        <taxon>Basidiomycota</taxon>
        <taxon>Agaricomycotina</taxon>
        <taxon>Agaricomycetes</taxon>
        <taxon>Agaricomycetidae</taxon>
        <taxon>Agaricales</taxon>
        <taxon>Agaricineae</taxon>
        <taxon>Psathyrellaceae</taxon>
        <taxon>Candolleomyces</taxon>
    </lineage>
</organism>
<evidence type="ECO:0000256" key="5">
    <source>
        <dbReference type="ARBA" id="ARBA00023002"/>
    </source>
</evidence>
<dbReference type="Proteomes" id="UP000290288">
    <property type="component" value="Unassembled WGS sequence"/>
</dbReference>
<dbReference type="AlphaFoldDB" id="A0A4Q2DZK0"/>
<dbReference type="InterPro" id="IPR016166">
    <property type="entry name" value="FAD-bd_PCMH"/>
</dbReference>
<dbReference type="InterPro" id="IPR016169">
    <property type="entry name" value="FAD-bd_PCMH_sub2"/>
</dbReference>
<evidence type="ECO:0000256" key="1">
    <source>
        <dbReference type="ARBA" id="ARBA00001974"/>
    </source>
</evidence>
<proteinExistence type="inferred from homology"/>
<evidence type="ECO:0000313" key="7">
    <source>
        <dbReference type="EMBL" id="RXW25441.1"/>
    </source>
</evidence>
<sequence>MADFTSLARSVKGEVVTPEDPGYDAAIARWAKNAERKARVVVLVKNAEDVVHAIAFAKENQLPIAVRGGGHNAGGASSAEGGLVIDLSRHLNNVRVDTEQKLGYVGGGALWRDVDAEAIKYGLATVGGTVNHTGVGGLTLGGGYGWLTGRHGLTIDNLVQVTIVTADGSVLTVNETENTDLFWAVRGGGGNFGVVTEFVYRLHPQRKTVFAGVVIFTPDKVEKLVEVTKQWWDNVKADEGMIQVATVGPDGRPAVIFMFFYNGSEEEGRANFKAFFDIGPVMDMAKEIPYEQLNSLQNPSVEHGRGYYMKGVVQDSPDHRSILEVLDRSAKIASEGVFRPALIYEYLPLEKVNAVPIPSTAFRRQFGSNILTSISWEGSIERTNGARDVAKELIDIVMRGEGAEELGYANYGHDLDMPDSKVGHPSGDHLAQKAEAAFASNYPKLQQIKKIYDPENIFNRWFPITPA</sequence>
<dbReference type="InterPro" id="IPR050416">
    <property type="entry name" value="FAD-linked_Oxidoreductase"/>
</dbReference>
<dbReference type="InterPro" id="IPR036318">
    <property type="entry name" value="FAD-bd_PCMH-like_sf"/>
</dbReference>
<evidence type="ECO:0000256" key="4">
    <source>
        <dbReference type="ARBA" id="ARBA00022827"/>
    </source>
</evidence>
<feature type="domain" description="FAD-binding PCMH-type" evidence="6">
    <location>
        <begin position="33"/>
        <end position="205"/>
    </location>
</feature>
<dbReference type="PROSITE" id="PS51387">
    <property type="entry name" value="FAD_PCMH"/>
    <property type="match status" value="1"/>
</dbReference>
<dbReference type="EMBL" id="SDEE01000005">
    <property type="protein sequence ID" value="RXW25441.1"/>
    <property type="molecule type" value="Genomic_DNA"/>
</dbReference>
<dbReference type="InterPro" id="IPR012951">
    <property type="entry name" value="BBE"/>
</dbReference>
<reference evidence="7 8" key="1">
    <citation type="submission" date="2019-01" db="EMBL/GenBank/DDBJ databases">
        <title>Draft genome sequence of Psathyrella aberdarensis IHI B618.</title>
        <authorList>
            <person name="Buettner E."/>
            <person name="Kellner H."/>
        </authorList>
    </citation>
    <scope>NUCLEOTIDE SEQUENCE [LARGE SCALE GENOMIC DNA]</scope>
    <source>
        <strain evidence="7 8">IHI B618</strain>
    </source>
</reference>
<protein>
    <recommendedName>
        <fullName evidence="6">FAD-binding PCMH-type domain-containing protein</fullName>
    </recommendedName>
</protein>
<dbReference type="Pfam" id="PF08031">
    <property type="entry name" value="BBE"/>
    <property type="match status" value="1"/>
</dbReference>
<dbReference type="Gene3D" id="3.30.465.10">
    <property type="match status" value="1"/>
</dbReference>
<dbReference type="STRING" id="2316362.A0A4Q2DZK0"/>
<dbReference type="OrthoDB" id="415825at2759"/>